<evidence type="ECO:0000313" key="3">
    <source>
        <dbReference type="Proteomes" id="UP000245921"/>
    </source>
</evidence>
<keyword evidence="3" id="KW-1185">Reference proteome</keyword>
<dbReference type="Pfam" id="PF13412">
    <property type="entry name" value="HTH_24"/>
    <property type="match status" value="1"/>
</dbReference>
<gene>
    <name evidence="2" type="ORF">C7380_105105</name>
</gene>
<accession>A0AA45HJ82</accession>
<dbReference type="InterPro" id="IPR029063">
    <property type="entry name" value="SAM-dependent_MTases_sf"/>
</dbReference>
<proteinExistence type="predicted"/>
<protein>
    <submittedName>
        <fullName evidence="2">C-methyltransferase-like protein</fullName>
    </submittedName>
</protein>
<dbReference type="InterPro" id="IPR013691">
    <property type="entry name" value="MeTrfase_14"/>
</dbReference>
<dbReference type="Gene3D" id="3.40.50.720">
    <property type="entry name" value="NAD(P)-binding Rossmann-like Domain"/>
    <property type="match status" value="1"/>
</dbReference>
<dbReference type="AlphaFoldDB" id="A0AA45HJ82"/>
<sequence>MFDTEEYMFFNPSPNYREMMILKIISKNSDTSQESLAKKVGIVPSMVNRYLKDFEDKDLIIKSGENRRRMSYQLTKNGQKRLQFLMVSYINEVSKLYTDTRDSFEELIKALKKHNLKNIFLYGAGVVGTIVLKVLNIEDINVLGFIDDSISKQGDKIHGIDILNPKEVDQFDYDAIIIASFRHSEEIKENALKEKLKNLFIFKIDENGNVSLNEEEII</sequence>
<comment type="caution">
    <text evidence="2">The sequence shown here is derived from an EMBL/GenBank/DDBJ whole genome shotgun (WGS) entry which is preliminary data.</text>
</comment>
<dbReference type="RefSeq" id="WP_109604385.1">
    <property type="nucleotide sequence ID" value="NZ_JAMHJO010000003.1"/>
</dbReference>
<dbReference type="Gene3D" id="1.10.10.10">
    <property type="entry name" value="Winged helix-like DNA-binding domain superfamily/Winged helix DNA-binding domain"/>
    <property type="match status" value="1"/>
</dbReference>
<evidence type="ECO:0000313" key="2">
    <source>
        <dbReference type="EMBL" id="PWJ95475.1"/>
    </source>
</evidence>
<feature type="domain" description="C-methyltransferase" evidence="1">
    <location>
        <begin position="87"/>
        <end position="190"/>
    </location>
</feature>
<dbReference type="Pfam" id="PF08484">
    <property type="entry name" value="Methyltransf_14"/>
    <property type="match status" value="1"/>
</dbReference>
<name>A0AA45HJ82_9BACT</name>
<reference evidence="2 3" key="1">
    <citation type="submission" date="2018-05" db="EMBL/GenBank/DDBJ databases">
        <title>Genomic Encyclopedia of Type Strains, Phase IV (KMG-IV): sequencing the most valuable type-strain genomes for metagenomic binning, comparative biology and taxonomic classification.</title>
        <authorList>
            <person name="Goeker M."/>
        </authorList>
    </citation>
    <scope>NUCLEOTIDE SEQUENCE [LARGE SCALE GENOMIC DNA]</scope>
    <source>
        <strain evidence="2 3">DSM 24906</strain>
    </source>
</reference>
<dbReference type="SUPFAM" id="SSF53335">
    <property type="entry name" value="S-adenosyl-L-methionine-dependent methyltransferases"/>
    <property type="match status" value="1"/>
</dbReference>
<dbReference type="InterPro" id="IPR036388">
    <property type="entry name" value="WH-like_DNA-bd_sf"/>
</dbReference>
<dbReference type="Proteomes" id="UP000245921">
    <property type="component" value="Unassembled WGS sequence"/>
</dbReference>
<dbReference type="EMBL" id="QGGI01000005">
    <property type="protein sequence ID" value="PWJ95475.1"/>
    <property type="molecule type" value="Genomic_DNA"/>
</dbReference>
<dbReference type="SUPFAM" id="SSF46785">
    <property type="entry name" value="Winged helix' DNA-binding domain"/>
    <property type="match status" value="1"/>
</dbReference>
<evidence type="ECO:0000259" key="1">
    <source>
        <dbReference type="Pfam" id="PF08484"/>
    </source>
</evidence>
<organism evidence="2 3">
    <name type="scientific">Oceanotoga teriensis</name>
    <dbReference type="NCBI Taxonomy" id="515440"/>
    <lineage>
        <taxon>Bacteria</taxon>
        <taxon>Thermotogati</taxon>
        <taxon>Thermotogota</taxon>
        <taxon>Thermotogae</taxon>
        <taxon>Petrotogales</taxon>
        <taxon>Petrotogaceae</taxon>
        <taxon>Oceanotoga</taxon>
    </lineage>
</organism>
<dbReference type="InterPro" id="IPR036390">
    <property type="entry name" value="WH_DNA-bd_sf"/>
</dbReference>